<protein>
    <submittedName>
        <fullName evidence="1">Uncharacterized protein</fullName>
    </submittedName>
</protein>
<dbReference type="EMBL" id="CACSLK010030184">
    <property type="protein sequence ID" value="CAA0837011.1"/>
    <property type="molecule type" value="Genomic_DNA"/>
</dbReference>
<dbReference type="PANTHER" id="PTHR34570:SF12">
    <property type="entry name" value="EXPRESSED PROTEIN"/>
    <property type="match status" value="1"/>
</dbReference>
<accession>A0A9N7NVK9</accession>
<evidence type="ECO:0000313" key="1">
    <source>
        <dbReference type="EMBL" id="CAA0837011.1"/>
    </source>
</evidence>
<sequence>MENHNKYSSAVGSSIVLLQERFKQLQRLKDIRQERQLLINQLSQSINGCDGPLNPCTNSPPPDAASHDPLALGLESNHTPRVQAVKPVLQRLTASAIRGRHNDFYEVDSDAVDTSLHL</sequence>
<keyword evidence="2" id="KW-1185">Reference proteome</keyword>
<comment type="caution">
    <text evidence="1">The sequence shown here is derived from an EMBL/GenBank/DDBJ whole genome shotgun (WGS) entry which is preliminary data.</text>
</comment>
<organism evidence="1 2">
    <name type="scientific">Striga hermonthica</name>
    <name type="common">Purple witchweed</name>
    <name type="synonym">Buchnera hermonthica</name>
    <dbReference type="NCBI Taxonomy" id="68872"/>
    <lineage>
        <taxon>Eukaryota</taxon>
        <taxon>Viridiplantae</taxon>
        <taxon>Streptophyta</taxon>
        <taxon>Embryophyta</taxon>
        <taxon>Tracheophyta</taxon>
        <taxon>Spermatophyta</taxon>
        <taxon>Magnoliopsida</taxon>
        <taxon>eudicotyledons</taxon>
        <taxon>Gunneridae</taxon>
        <taxon>Pentapetalae</taxon>
        <taxon>asterids</taxon>
        <taxon>lamiids</taxon>
        <taxon>Lamiales</taxon>
        <taxon>Orobanchaceae</taxon>
        <taxon>Buchnereae</taxon>
        <taxon>Striga</taxon>
    </lineage>
</organism>
<dbReference type="AlphaFoldDB" id="A0A9N7NVK9"/>
<evidence type="ECO:0000313" key="2">
    <source>
        <dbReference type="Proteomes" id="UP001153555"/>
    </source>
</evidence>
<name>A0A9N7NVK9_STRHE</name>
<reference evidence="1" key="1">
    <citation type="submission" date="2019-12" db="EMBL/GenBank/DDBJ databases">
        <authorList>
            <person name="Scholes J."/>
        </authorList>
    </citation>
    <scope>NUCLEOTIDE SEQUENCE</scope>
</reference>
<gene>
    <name evidence="1" type="ORF">SHERM_04031</name>
</gene>
<dbReference type="PANTHER" id="PTHR34570">
    <property type="entry name" value="OS03G0593100 PROTEIN"/>
    <property type="match status" value="1"/>
</dbReference>
<dbReference type="Proteomes" id="UP001153555">
    <property type="component" value="Unassembled WGS sequence"/>
</dbReference>
<proteinExistence type="predicted"/>
<dbReference type="OrthoDB" id="671858at2759"/>